<dbReference type="Proteomes" id="UP000235371">
    <property type="component" value="Unassembled WGS sequence"/>
</dbReference>
<evidence type="ECO:0000256" key="2">
    <source>
        <dbReference type="ARBA" id="ARBA00010304"/>
    </source>
</evidence>
<dbReference type="GO" id="GO:0005634">
    <property type="term" value="C:nucleus"/>
    <property type="evidence" value="ECO:0007669"/>
    <property type="project" value="UniProtKB-SubCell"/>
</dbReference>
<dbReference type="GO" id="GO:0035312">
    <property type="term" value="F:5'-3' DNA exonuclease activity"/>
    <property type="evidence" value="ECO:0007669"/>
    <property type="project" value="TreeGrafter"/>
</dbReference>
<comment type="similarity">
    <text evidence="2">Belongs to the DNA repair metallo-beta-lactamase (DRMBL) family.</text>
</comment>
<dbReference type="Gene3D" id="3.60.15.10">
    <property type="entry name" value="Ribonuclease Z/Hydroxyacylglutathione hydrolase-like"/>
    <property type="match status" value="1"/>
</dbReference>
<evidence type="ECO:0000256" key="5">
    <source>
        <dbReference type="ARBA" id="ARBA00022763"/>
    </source>
</evidence>
<evidence type="ECO:0000256" key="4">
    <source>
        <dbReference type="ARBA" id="ARBA00022759"/>
    </source>
</evidence>
<keyword evidence="5" id="KW-0227">DNA damage</keyword>
<dbReference type="Pfam" id="PF23023">
    <property type="entry name" value="Anti-Pycsar_Apyc1"/>
    <property type="match status" value="1"/>
</dbReference>
<evidence type="ECO:0000256" key="8">
    <source>
        <dbReference type="ARBA" id="ARBA00023172"/>
    </source>
</evidence>
<feature type="compositionally biased region" description="Basic and acidic residues" evidence="13">
    <location>
        <begin position="591"/>
        <end position="601"/>
    </location>
</feature>
<dbReference type="PANTHER" id="PTHR23240:SF8">
    <property type="entry name" value="PROTEIN ARTEMIS"/>
    <property type="match status" value="1"/>
</dbReference>
<dbReference type="GO" id="GO:0000723">
    <property type="term" value="P:telomere maintenance"/>
    <property type="evidence" value="ECO:0007669"/>
    <property type="project" value="TreeGrafter"/>
</dbReference>
<dbReference type="GO" id="GO:0006303">
    <property type="term" value="P:double-strand break repair via nonhomologous end joining"/>
    <property type="evidence" value="ECO:0007669"/>
    <property type="project" value="TreeGrafter"/>
</dbReference>
<keyword evidence="8" id="KW-0233">DNA recombination</keyword>
<feature type="compositionally biased region" description="Polar residues" evidence="13">
    <location>
        <begin position="503"/>
        <end position="515"/>
    </location>
</feature>
<evidence type="ECO:0000313" key="15">
    <source>
        <dbReference type="EMBL" id="PMD61340.1"/>
    </source>
</evidence>
<keyword evidence="3" id="KW-0540">Nuclease</keyword>
<evidence type="ECO:0000259" key="14">
    <source>
        <dbReference type="Pfam" id="PF07522"/>
    </source>
</evidence>
<keyword evidence="4" id="KW-0255">Endonuclease</keyword>
<protein>
    <recommendedName>
        <fullName evidence="11">Protein artemis</fullName>
    </recommendedName>
    <alternativeName>
        <fullName evidence="12">DNA cross-link repair 1C protein</fullName>
    </alternativeName>
</protein>
<dbReference type="AlphaFoldDB" id="A0A2J6TEA2"/>
<dbReference type="STRING" id="1095630.A0A2J6TEA2"/>
<evidence type="ECO:0000256" key="12">
    <source>
        <dbReference type="ARBA" id="ARBA00042677"/>
    </source>
</evidence>
<dbReference type="OrthoDB" id="5561659at2759"/>
<name>A0A2J6TEA2_9HELO</name>
<reference evidence="15 16" key="1">
    <citation type="submission" date="2016-04" db="EMBL/GenBank/DDBJ databases">
        <title>A degradative enzymes factory behind the ericoid mycorrhizal symbiosis.</title>
        <authorList>
            <consortium name="DOE Joint Genome Institute"/>
            <person name="Martino E."/>
            <person name="Morin E."/>
            <person name="Grelet G."/>
            <person name="Kuo A."/>
            <person name="Kohler A."/>
            <person name="Daghino S."/>
            <person name="Barry K."/>
            <person name="Choi C."/>
            <person name="Cichocki N."/>
            <person name="Clum A."/>
            <person name="Copeland A."/>
            <person name="Hainaut M."/>
            <person name="Haridas S."/>
            <person name="Labutti K."/>
            <person name="Lindquist E."/>
            <person name="Lipzen A."/>
            <person name="Khouja H.-R."/>
            <person name="Murat C."/>
            <person name="Ohm R."/>
            <person name="Olson A."/>
            <person name="Spatafora J."/>
            <person name="Veneault-Fourrey C."/>
            <person name="Henrissat B."/>
            <person name="Grigoriev I."/>
            <person name="Martin F."/>
            <person name="Perotto S."/>
        </authorList>
    </citation>
    <scope>NUCLEOTIDE SEQUENCE [LARGE SCALE GENOMIC DNA]</scope>
    <source>
        <strain evidence="15 16">E</strain>
    </source>
</reference>
<dbReference type="GO" id="GO:0004519">
    <property type="term" value="F:endonuclease activity"/>
    <property type="evidence" value="ECO:0007669"/>
    <property type="project" value="UniProtKB-KW"/>
</dbReference>
<keyword evidence="7" id="KW-0269">Exonuclease</keyword>
<proteinExistence type="inferred from homology"/>
<evidence type="ECO:0000256" key="13">
    <source>
        <dbReference type="SAM" id="MobiDB-lite"/>
    </source>
</evidence>
<dbReference type="Pfam" id="PF07522">
    <property type="entry name" value="DRMBL"/>
    <property type="match status" value="1"/>
</dbReference>
<sequence>MSTFGGVMVEFPDVRVDFFRPVLGHRPPLACFLSHVHSDHLAGLESFKSPFIFCSPATKELLLRLERYPHRLNFELGILESRKQTYKHLQKLLKPVPLETPTRIELQPGKDIQVTLFDANHCTGAVMFLFEGDGKAVLYTGDIRSEPWFVNSLTRNPFLIEYTSDLKTLDCIYLDTSNTSPIEFPTKADGIKELLQKVSKYPQDTVFHFAAWTFGYEEVWMALSKALQSPIHVDRYKLRLYQSLRGESTKQDKTSAAFLAHEGPVLAGYICGNTPQEGCLTDDQNVRLHSCEKGMHCPTTNKKTVWIKPIITRTKRGEIAEVGVGGGGGDLAQRPELEVDSDLAIDQLLDLFANIEDAILNDIKSMLQAGSRSTTRAVSLDDMGLDRQEDDLSLSELAKIILRSLTNKRNAKVTENKQQEQGLPRVITFPYSRHSSYAELCDLVRVFRPKDVYACTVDADTWHEGVSIRNLFGKHCSASIFRHDFEMRMIIAENSSDHEDQQTRTTASAQSSPNVSPVLKHTNRTAALPPRPASGVTVRRNSQGLLGPFGASGNEVPVARKATPPRNISAVSPGSESQSLRRKAILDGLGERDAKRARMQVDGHGSSPLGGSGEHSSMTLQNRNVLEYRGDFDLDTPVPNHGPGSEVGSDRDGYEVPDDQSSAISVALDDAEPEIFDIEDNPVQVGSRYTFFDYDDQILRCAYCGHEIWTSEGFCTGIEKGYCRDGLATDPYFEVLYPEAHGPRPAISATEHSEEMIEGPARRIVVGNYLDDDSSAYDSQDEADQHFNEAYDEQDSFIDDESQPDSDTPDDSSSSNGETNWKEQYNLLQATHTMLLNDYGGLAEEYDNFRRDVLGSDYNSGSDMEDSDDNGMVAIDVSVPDPIVTELVLSQAREQSQESEITTGGLRDSAEAGEAASSVDGWHNITMVSTQDNHTHPEVEL</sequence>
<dbReference type="GO" id="GO:0036297">
    <property type="term" value="P:interstrand cross-link repair"/>
    <property type="evidence" value="ECO:0007669"/>
    <property type="project" value="TreeGrafter"/>
</dbReference>
<accession>A0A2J6TEA2</accession>
<evidence type="ECO:0000256" key="9">
    <source>
        <dbReference type="ARBA" id="ARBA00023204"/>
    </source>
</evidence>
<evidence type="ECO:0000256" key="1">
    <source>
        <dbReference type="ARBA" id="ARBA00004123"/>
    </source>
</evidence>
<organism evidence="15 16">
    <name type="scientific">Hyaloscypha bicolor E</name>
    <dbReference type="NCBI Taxonomy" id="1095630"/>
    <lineage>
        <taxon>Eukaryota</taxon>
        <taxon>Fungi</taxon>
        <taxon>Dikarya</taxon>
        <taxon>Ascomycota</taxon>
        <taxon>Pezizomycotina</taxon>
        <taxon>Leotiomycetes</taxon>
        <taxon>Helotiales</taxon>
        <taxon>Hyaloscyphaceae</taxon>
        <taxon>Hyaloscypha</taxon>
        <taxon>Hyaloscypha bicolor</taxon>
    </lineage>
</organism>
<evidence type="ECO:0000256" key="6">
    <source>
        <dbReference type="ARBA" id="ARBA00022801"/>
    </source>
</evidence>
<feature type="compositionally biased region" description="Acidic residues" evidence="13">
    <location>
        <begin position="794"/>
        <end position="810"/>
    </location>
</feature>
<dbReference type="SUPFAM" id="SSF56281">
    <property type="entry name" value="Metallo-hydrolase/oxidoreductase"/>
    <property type="match status" value="1"/>
</dbReference>
<dbReference type="GO" id="GO:0003684">
    <property type="term" value="F:damaged DNA binding"/>
    <property type="evidence" value="ECO:0007669"/>
    <property type="project" value="TreeGrafter"/>
</dbReference>
<keyword evidence="16" id="KW-1185">Reference proteome</keyword>
<evidence type="ECO:0000256" key="3">
    <source>
        <dbReference type="ARBA" id="ARBA00022722"/>
    </source>
</evidence>
<dbReference type="InterPro" id="IPR011084">
    <property type="entry name" value="DRMBL"/>
</dbReference>
<feature type="domain" description="DNA repair metallo-beta-lactamase" evidence="14">
    <location>
        <begin position="411"/>
        <end position="455"/>
    </location>
</feature>
<dbReference type="GeneID" id="36584938"/>
<feature type="region of interest" description="Disordered" evidence="13">
    <location>
        <begin position="636"/>
        <end position="658"/>
    </location>
</feature>
<feature type="region of interest" description="Disordered" evidence="13">
    <location>
        <begin position="591"/>
        <end position="617"/>
    </location>
</feature>
<keyword evidence="10" id="KW-0539">Nucleus</keyword>
<keyword evidence="6" id="KW-0378">Hydrolase</keyword>
<dbReference type="PANTHER" id="PTHR23240">
    <property type="entry name" value="DNA CROSS-LINK REPAIR PROTEIN PSO2/SNM1-RELATED"/>
    <property type="match status" value="1"/>
</dbReference>
<dbReference type="EMBL" id="KZ613786">
    <property type="protein sequence ID" value="PMD61340.1"/>
    <property type="molecule type" value="Genomic_DNA"/>
</dbReference>
<dbReference type="RefSeq" id="XP_024738244.1">
    <property type="nucleotide sequence ID" value="XM_024876860.1"/>
</dbReference>
<keyword evidence="9" id="KW-0234">DNA repair</keyword>
<evidence type="ECO:0000256" key="11">
    <source>
        <dbReference type="ARBA" id="ARBA00039759"/>
    </source>
</evidence>
<dbReference type="GO" id="GO:0006310">
    <property type="term" value="P:DNA recombination"/>
    <property type="evidence" value="ECO:0007669"/>
    <property type="project" value="UniProtKB-KW"/>
</dbReference>
<feature type="region of interest" description="Disordered" evidence="13">
    <location>
        <begin position="794"/>
        <end position="819"/>
    </location>
</feature>
<evidence type="ECO:0000256" key="10">
    <source>
        <dbReference type="ARBA" id="ARBA00023242"/>
    </source>
</evidence>
<dbReference type="InterPro" id="IPR036866">
    <property type="entry name" value="RibonucZ/Hydroxyglut_hydro"/>
</dbReference>
<gene>
    <name evidence="15" type="ORF">K444DRAFT_559284</name>
</gene>
<evidence type="ECO:0000256" key="7">
    <source>
        <dbReference type="ARBA" id="ARBA00022839"/>
    </source>
</evidence>
<dbReference type="InParanoid" id="A0A2J6TEA2"/>
<evidence type="ECO:0000313" key="16">
    <source>
        <dbReference type="Proteomes" id="UP000235371"/>
    </source>
</evidence>
<feature type="region of interest" description="Disordered" evidence="13">
    <location>
        <begin position="894"/>
        <end position="941"/>
    </location>
</feature>
<comment type="subcellular location">
    <subcellularLocation>
        <location evidence="1">Nucleus</location>
    </subcellularLocation>
</comment>
<feature type="region of interest" description="Disordered" evidence="13">
    <location>
        <begin position="494"/>
        <end position="517"/>
    </location>
</feature>